<name>A0A9W9AN48_9AGAR</name>
<evidence type="ECO:0000256" key="2">
    <source>
        <dbReference type="ARBA" id="ARBA00022692"/>
    </source>
</evidence>
<dbReference type="GO" id="GO:0016020">
    <property type="term" value="C:membrane"/>
    <property type="evidence" value="ECO:0007669"/>
    <property type="project" value="UniProtKB-SubCell"/>
</dbReference>
<protein>
    <recommendedName>
        <fullName evidence="6">Sugar phosphate transporter domain-containing protein</fullName>
    </recommendedName>
</protein>
<evidence type="ECO:0000259" key="6">
    <source>
        <dbReference type="Pfam" id="PF03151"/>
    </source>
</evidence>
<gene>
    <name evidence="7" type="ORF">C8J55DRAFT_34767</name>
</gene>
<feature type="transmembrane region" description="Helical" evidence="5">
    <location>
        <begin position="193"/>
        <end position="213"/>
    </location>
</feature>
<comment type="subcellular location">
    <subcellularLocation>
        <location evidence="1">Membrane</location>
        <topology evidence="1">Multi-pass membrane protein</topology>
    </subcellularLocation>
</comment>
<dbReference type="AlphaFoldDB" id="A0A9W9AN48"/>
<sequence length="353" mass="38816">MFIPINVNTLQVSGVVSFYMSAALVMVFVNKLVLNNTPDLPLLFLLVQLLIAVVLLHVSAAISRRVEIPQFDWGVAKKLTPVVLVNVIGLVFNTLCLRGVEASYFQIARGLQLPLTILVSSIHTRCIPSIKTIAAAVLVSCGFFVGVAPSSALPLLANPTPITLFYGILSSLFIALHAVLIKSSLPHCENSTIQLAWWTNVGSAVFLLPFVVFNGELQILRDNIIEGSWDGKVFGWGCLVTGIFGFLLCVAGLLSIKVTSPITHMFSSAAKSVLQTLLGVYIFHDILTVNRISSILVILGGTMYYTWVKSFEFKPPQPEMVDLESARRPFQIMESRDSKIHTVIWSVDEEEKR</sequence>
<comment type="caution">
    <text evidence="7">The sequence shown here is derived from an EMBL/GenBank/DDBJ whole genome shotgun (WGS) entry which is preliminary data.</text>
</comment>
<evidence type="ECO:0000256" key="3">
    <source>
        <dbReference type="ARBA" id="ARBA00022989"/>
    </source>
</evidence>
<feature type="transmembrane region" description="Helical" evidence="5">
    <location>
        <begin position="163"/>
        <end position="181"/>
    </location>
</feature>
<feature type="transmembrane region" description="Helical" evidence="5">
    <location>
        <begin position="233"/>
        <end position="254"/>
    </location>
</feature>
<dbReference type="Proteomes" id="UP001150238">
    <property type="component" value="Unassembled WGS sequence"/>
</dbReference>
<feature type="domain" description="Sugar phosphate transporter" evidence="6">
    <location>
        <begin position="18"/>
        <end position="304"/>
    </location>
</feature>
<dbReference type="InterPro" id="IPR004853">
    <property type="entry name" value="Sugar_P_trans_dom"/>
</dbReference>
<evidence type="ECO:0000313" key="7">
    <source>
        <dbReference type="EMBL" id="KAJ4485050.1"/>
    </source>
</evidence>
<feature type="transmembrane region" description="Helical" evidence="5">
    <location>
        <begin position="82"/>
        <end position="100"/>
    </location>
</feature>
<keyword evidence="4 5" id="KW-0472">Membrane</keyword>
<feature type="transmembrane region" description="Helical" evidence="5">
    <location>
        <begin position="12"/>
        <end position="30"/>
    </location>
</feature>
<keyword evidence="2 5" id="KW-0812">Transmembrane</keyword>
<feature type="transmembrane region" description="Helical" evidence="5">
    <location>
        <begin position="289"/>
        <end position="307"/>
    </location>
</feature>
<reference evidence="7" key="1">
    <citation type="submission" date="2022-08" db="EMBL/GenBank/DDBJ databases">
        <authorList>
            <consortium name="DOE Joint Genome Institute"/>
            <person name="Min B."/>
            <person name="Riley R."/>
            <person name="Sierra-Patev S."/>
            <person name="Naranjo-Ortiz M."/>
            <person name="Looney B."/>
            <person name="Konkel Z."/>
            <person name="Slot J.C."/>
            <person name="Sakamoto Y."/>
            <person name="Steenwyk J.L."/>
            <person name="Rokas A."/>
            <person name="Carro J."/>
            <person name="Camarero S."/>
            <person name="Ferreira P."/>
            <person name="Molpeceres G."/>
            <person name="Ruiz-Duenas F.J."/>
            <person name="Serrano A."/>
            <person name="Henrissat B."/>
            <person name="Drula E."/>
            <person name="Hughes K.W."/>
            <person name="Mata J.L."/>
            <person name="Ishikawa N.K."/>
            <person name="Vargas-Isla R."/>
            <person name="Ushijima S."/>
            <person name="Smith C.A."/>
            <person name="Ahrendt S."/>
            <person name="Andreopoulos W."/>
            <person name="He G."/>
            <person name="Labutti K."/>
            <person name="Lipzen A."/>
            <person name="Ng V."/>
            <person name="Sandor L."/>
            <person name="Barry K."/>
            <person name="Martinez A.T."/>
            <person name="Xiao Y."/>
            <person name="Gibbons J.G."/>
            <person name="Terashima K."/>
            <person name="Hibbett D.S."/>
            <person name="Grigoriev I.V."/>
        </authorList>
    </citation>
    <scope>NUCLEOTIDE SEQUENCE</scope>
    <source>
        <strain evidence="7">Sp2 HRB7682 ss15</strain>
    </source>
</reference>
<organism evidence="7 8">
    <name type="scientific">Lentinula lateritia</name>
    <dbReference type="NCBI Taxonomy" id="40482"/>
    <lineage>
        <taxon>Eukaryota</taxon>
        <taxon>Fungi</taxon>
        <taxon>Dikarya</taxon>
        <taxon>Basidiomycota</taxon>
        <taxon>Agaricomycotina</taxon>
        <taxon>Agaricomycetes</taxon>
        <taxon>Agaricomycetidae</taxon>
        <taxon>Agaricales</taxon>
        <taxon>Marasmiineae</taxon>
        <taxon>Omphalotaceae</taxon>
        <taxon>Lentinula</taxon>
    </lineage>
</organism>
<dbReference type="SUPFAM" id="SSF103481">
    <property type="entry name" value="Multidrug resistance efflux transporter EmrE"/>
    <property type="match status" value="1"/>
</dbReference>
<proteinExistence type="predicted"/>
<dbReference type="InterPro" id="IPR050186">
    <property type="entry name" value="TPT_transporter"/>
</dbReference>
<reference evidence="7" key="2">
    <citation type="journal article" date="2023" name="Proc. Natl. Acad. Sci. U.S.A.">
        <title>A global phylogenomic analysis of the shiitake genus Lentinula.</title>
        <authorList>
            <person name="Sierra-Patev S."/>
            <person name="Min B."/>
            <person name="Naranjo-Ortiz M."/>
            <person name="Looney B."/>
            <person name="Konkel Z."/>
            <person name="Slot J.C."/>
            <person name="Sakamoto Y."/>
            <person name="Steenwyk J.L."/>
            <person name="Rokas A."/>
            <person name="Carro J."/>
            <person name="Camarero S."/>
            <person name="Ferreira P."/>
            <person name="Molpeceres G."/>
            <person name="Ruiz-Duenas F.J."/>
            <person name="Serrano A."/>
            <person name="Henrissat B."/>
            <person name="Drula E."/>
            <person name="Hughes K.W."/>
            <person name="Mata J.L."/>
            <person name="Ishikawa N.K."/>
            <person name="Vargas-Isla R."/>
            <person name="Ushijima S."/>
            <person name="Smith C.A."/>
            <person name="Donoghue J."/>
            <person name="Ahrendt S."/>
            <person name="Andreopoulos W."/>
            <person name="He G."/>
            <person name="LaButti K."/>
            <person name="Lipzen A."/>
            <person name="Ng V."/>
            <person name="Riley R."/>
            <person name="Sandor L."/>
            <person name="Barry K."/>
            <person name="Martinez A.T."/>
            <person name="Xiao Y."/>
            <person name="Gibbons J.G."/>
            <person name="Terashima K."/>
            <person name="Grigoriev I.V."/>
            <person name="Hibbett D."/>
        </authorList>
    </citation>
    <scope>NUCLEOTIDE SEQUENCE</scope>
    <source>
        <strain evidence="7">Sp2 HRB7682 ss15</strain>
    </source>
</reference>
<feature type="transmembrane region" description="Helical" evidence="5">
    <location>
        <begin position="42"/>
        <end position="62"/>
    </location>
</feature>
<dbReference type="InterPro" id="IPR037185">
    <property type="entry name" value="EmrE-like"/>
</dbReference>
<dbReference type="Pfam" id="PF03151">
    <property type="entry name" value="TPT"/>
    <property type="match status" value="1"/>
</dbReference>
<feature type="transmembrane region" description="Helical" evidence="5">
    <location>
        <begin position="133"/>
        <end position="157"/>
    </location>
</feature>
<keyword evidence="3 5" id="KW-1133">Transmembrane helix</keyword>
<evidence type="ECO:0000256" key="1">
    <source>
        <dbReference type="ARBA" id="ARBA00004141"/>
    </source>
</evidence>
<dbReference type="PANTHER" id="PTHR11132">
    <property type="entry name" value="SOLUTE CARRIER FAMILY 35"/>
    <property type="match status" value="1"/>
</dbReference>
<evidence type="ECO:0000256" key="5">
    <source>
        <dbReference type="SAM" id="Phobius"/>
    </source>
</evidence>
<dbReference type="EMBL" id="JANVFS010000011">
    <property type="protein sequence ID" value="KAJ4485050.1"/>
    <property type="molecule type" value="Genomic_DNA"/>
</dbReference>
<accession>A0A9W9AN48</accession>
<evidence type="ECO:0000256" key="4">
    <source>
        <dbReference type="ARBA" id="ARBA00023136"/>
    </source>
</evidence>
<evidence type="ECO:0000313" key="8">
    <source>
        <dbReference type="Proteomes" id="UP001150238"/>
    </source>
</evidence>